<dbReference type="KEGG" id="hmo:HM1_1299"/>
<dbReference type="RefSeq" id="WP_012281812.1">
    <property type="nucleotide sequence ID" value="NC_010337.2"/>
</dbReference>
<dbReference type="AlphaFoldDB" id="B0TGL7"/>
<protein>
    <submittedName>
        <fullName evidence="2">Uncharacterized protein</fullName>
    </submittedName>
</protein>
<feature type="region of interest" description="Disordered" evidence="1">
    <location>
        <begin position="51"/>
        <end position="83"/>
    </location>
</feature>
<organism evidence="2 3">
    <name type="scientific">Heliobacterium modesticaldum (strain ATCC 51547 / Ice1)</name>
    <dbReference type="NCBI Taxonomy" id="498761"/>
    <lineage>
        <taxon>Bacteria</taxon>
        <taxon>Bacillati</taxon>
        <taxon>Bacillota</taxon>
        <taxon>Clostridia</taxon>
        <taxon>Eubacteriales</taxon>
        <taxon>Heliobacteriaceae</taxon>
        <taxon>Heliomicrobium</taxon>
    </lineage>
</organism>
<name>B0TGL7_HELMI</name>
<sequence>MQAVPIRATATAAIGAVVIFDAMAIGRSAGEHARTSNWLLVFSQIRRGKKVPWQERPGHSPPEVSPAPSWGCSSLGPSADDGQPALFVKEISTKFRATAL</sequence>
<keyword evidence="3" id="KW-1185">Reference proteome</keyword>
<dbReference type="EMBL" id="CP000930">
    <property type="protein sequence ID" value="ABZ83278.1"/>
    <property type="molecule type" value="Genomic_DNA"/>
</dbReference>
<dbReference type="STRING" id="498761.HM1_1299"/>
<dbReference type="InterPro" id="IPR003832">
    <property type="entry name" value="DUF212"/>
</dbReference>
<accession>B0TGL7</accession>
<dbReference type="HOGENOM" id="CLU_2301959_0_0_9"/>
<evidence type="ECO:0000256" key="1">
    <source>
        <dbReference type="SAM" id="MobiDB-lite"/>
    </source>
</evidence>
<reference evidence="2 3" key="1">
    <citation type="journal article" date="2008" name="J. Bacteriol.">
        <title>The genome of Heliobacterium modesticaldum, a phototrophic representative of the Firmicutes containing the simplest photosynthetic apparatus.</title>
        <authorList>
            <person name="Sattley W.M."/>
            <person name="Madigan M.T."/>
            <person name="Swingley W.D."/>
            <person name="Cheung P.C."/>
            <person name="Clocksin K.M."/>
            <person name="Conrad A.L."/>
            <person name="Dejesa L.C."/>
            <person name="Honchak B.M."/>
            <person name="Jung D.O."/>
            <person name="Karbach L.E."/>
            <person name="Kurdoglu A."/>
            <person name="Lahiri S."/>
            <person name="Mastrian S.D."/>
            <person name="Page L.E."/>
            <person name="Taylor H.L."/>
            <person name="Wang Z.T."/>
            <person name="Raymond J."/>
            <person name="Chen M."/>
            <person name="Blankenship R.E."/>
            <person name="Touchman J.W."/>
        </authorList>
    </citation>
    <scope>NUCLEOTIDE SEQUENCE [LARGE SCALE GENOMIC DNA]</scope>
    <source>
        <strain evidence="3">ATCC 51547 / Ice1</strain>
    </source>
</reference>
<dbReference type="Proteomes" id="UP000008550">
    <property type="component" value="Chromosome"/>
</dbReference>
<gene>
    <name evidence="2" type="ORF">HM1_1299</name>
</gene>
<proteinExistence type="predicted"/>
<evidence type="ECO:0000313" key="2">
    <source>
        <dbReference type="EMBL" id="ABZ83278.1"/>
    </source>
</evidence>
<dbReference type="Pfam" id="PF02681">
    <property type="entry name" value="DUF212"/>
    <property type="match status" value="1"/>
</dbReference>
<dbReference type="OrthoDB" id="9792681at2"/>
<evidence type="ECO:0000313" key="3">
    <source>
        <dbReference type="Proteomes" id="UP000008550"/>
    </source>
</evidence>